<evidence type="ECO:0000313" key="2">
    <source>
        <dbReference type="EMBL" id="CAB4124269.1"/>
    </source>
</evidence>
<sequence>MAHHEQRVFIERVLNKFPEFFSNRKVLEVGSLNINGTLRDFFRDCDFTGIDVGAGRGVDVVCQGQYYDAPSASFDAVCSAECFEHNPYWITTVENMIRLCKPEGLMFFTCATDGRAEHGTSRSDPNASPLTTVIGWEYYRNLNENDFVSEIDFDKYFSEYYFEVNKASKDIYFVGVRNSTESEYNPLARQSPIPVIGVGIVNGVHWLDRLIESVDYPVDNFVIFNNNGRGQITEELDQLVKKPHNYIKKISVCHMPSNIGCSGAWNLTIKSFINAPYWIISNNDVAFTSGFLESMVNAAKDPEVGMVHCIEGDNGLGSFELFLIKDWVVQEYGLFDENTYPAYCEDVDYLMRIHNKPFKRIFSVNVPFLHGDNGYESSGSQTWRIEPSLKDKIDYSRILNEREYILSKWGTTWCTGIDPHPTPFNKTDLPLSHTTYDLNFNRKKYLGF</sequence>
<dbReference type="Gene3D" id="3.40.50.150">
    <property type="entry name" value="Vaccinia Virus protein VP39"/>
    <property type="match status" value="1"/>
</dbReference>
<feature type="domain" description="Glycosyltransferase 2-like" evidence="1">
    <location>
        <begin position="207"/>
        <end position="309"/>
    </location>
</feature>
<organism evidence="2">
    <name type="scientific">uncultured Caudovirales phage</name>
    <dbReference type="NCBI Taxonomy" id="2100421"/>
    <lineage>
        <taxon>Viruses</taxon>
        <taxon>Duplodnaviria</taxon>
        <taxon>Heunggongvirae</taxon>
        <taxon>Uroviricota</taxon>
        <taxon>Caudoviricetes</taxon>
        <taxon>Peduoviridae</taxon>
        <taxon>Maltschvirus</taxon>
        <taxon>Maltschvirus maltsch</taxon>
    </lineage>
</organism>
<dbReference type="Pfam" id="PF13489">
    <property type="entry name" value="Methyltransf_23"/>
    <property type="match status" value="1"/>
</dbReference>
<dbReference type="InterPro" id="IPR029044">
    <property type="entry name" value="Nucleotide-diphossugar_trans"/>
</dbReference>
<dbReference type="SUPFAM" id="SSF53335">
    <property type="entry name" value="S-adenosyl-L-methionine-dependent methyltransferases"/>
    <property type="match status" value="1"/>
</dbReference>
<dbReference type="InterPro" id="IPR001173">
    <property type="entry name" value="Glyco_trans_2-like"/>
</dbReference>
<protein>
    <submittedName>
        <fullName evidence="2">Glycosyltransferase 2-like</fullName>
    </submittedName>
</protein>
<dbReference type="PANTHER" id="PTHR43179:SF10">
    <property type="entry name" value="GLYCOSYL TRANSFERASE"/>
    <property type="match status" value="1"/>
</dbReference>
<dbReference type="EMBL" id="LR796178">
    <property type="protein sequence ID" value="CAB4124269.1"/>
    <property type="molecule type" value="Genomic_DNA"/>
</dbReference>
<gene>
    <name evidence="2" type="ORF">UFOVP49_107</name>
</gene>
<accession>A0A6J5KWC0</accession>
<name>A0A6J5KWC0_9CAUD</name>
<keyword evidence="2" id="KW-0808">Transferase</keyword>
<proteinExistence type="predicted"/>
<dbReference type="Pfam" id="PF00535">
    <property type="entry name" value="Glycos_transf_2"/>
    <property type="match status" value="1"/>
</dbReference>
<dbReference type="PANTHER" id="PTHR43179">
    <property type="entry name" value="RHAMNOSYLTRANSFERASE WBBL"/>
    <property type="match status" value="1"/>
</dbReference>
<evidence type="ECO:0000259" key="1">
    <source>
        <dbReference type="Pfam" id="PF00535"/>
    </source>
</evidence>
<reference evidence="2" key="1">
    <citation type="submission" date="2020-04" db="EMBL/GenBank/DDBJ databases">
        <authorList>
            <person name="Chiriac C."/>
            <person name="Salcher M."/>
            <person name="Ghai R."/>
            <person name="Kavagutti S V."/>
        </authorList>
    </citation>
    <scope>NUCLEOTIDE SEQUENCE</scope>
</reference>
<dbReference type="Gene3D" id="3.90.550.10">
    <property type="entry name" value="Spore Coat Polysaccharide Biosynthesis Protein SpsA, Chain A"/>
    <property type="match status" value="1"/>
</dbReference>
<dbReference type="GO" id="GO:0016740">
    <property type="term" value="F:transferase activity"/>
    <property type="evidence" value="ECO:0007669"/>
    <property type="project" value="UniProtKB-KW"/>
</dbReference>
<dbReference type="SUPFAM" id="SSF53448">
    <property type="entry name" value="Nucleotide-diphospho-sugar transferases"/>
    <property type="match status" value="1"/>
</dbReference>
<dbReference type="InterPro" id="IPR029063">
    <property type="entry name" value="SAM-dependent_MTases_sf"/>
</dbReference>